<dbReference type="NCBIfam" id="TIGR01683">
    <property type="entry name" value="thiS"/>
    <property type="match status" value="1"/>
</dbReference>
<dbReference type="Proteomes" id="UP001225598">
    <property type="component" value="Chromosome"/>
</dbReference>
<dbReference type="InterPro" id="IPR003749">
    <property type="entry name" value="ThiS/MoaD-like"/>
</dbReference>
<dbReference type="EMBL" id="CP126969">
    <property type="protein sequence ID" value="WIM67147.1"/>
    <property type="molecule type" value="Genomic_DNA"/>
</dbReference>
<dbReference type="SUPFAM" id="SSF54285">
    <property type="entry name" value="MoaD/ThiS"/>
    <property type="match status" value="1"/>
</dbReference>
<dbReference type="InterPro" id="IPR010035">
    <property type="entry name" value="Thi_S"/>
</dbReference>
<gene>
    <name evidence="1" type="primary">thiS</name>
    <name evidence="1" type="ORF">QP027_08425</name>
</gene>
<proteinExistence type="predicted"/>
<keyword evidence="2" id="KW-1185">Reference proteome</keyword>
<sequence>MKVTINNEVREVPDELTVAQLVAADTGQSEPAGIAVAINGKVVPASQWDRSLEASDFVDILTAVQGG</sequence>
<accession>A0ABY8VDG8</accession>
<protein>
    <submittedName>
        <fullName evidence="1">Sulfur carrier protein ThiS</fullName>
    </submittedName>
</protein>
<dbReference type="PANTHER" id="PTHR34472:SF1">
    <property type="entry name" value="SULFUR CARRIER PROTEIN THIS"/>
    <property type="match status" value="1"/>
</dbReference>
<dbReference type="PANTHER" id="PTHR34472">
    <property type="entry name" value="SULFUR CARRIER PROTEIN THIS"/>
    <property type="match status" value="1"/>
</dbReference>
<dbReference type="Gene3D" id="3.10.20.30">
    <property type="match status" value="1"/>
</dbReference>
<name>A0ABY8VDG8_9CORY</name>
<organism evidence="1 2">
    <name type="scientific">Corynebacterium breve</name>
    <dbReference type="NCBI Taxonomy" id="3049799"/>
    <lineage>
        <taxon>Bacteria</taxon>
        <taxon>Bacillati</taxon>
        <taxon>Actinomycetota</taxon>
        <taxon>Actinomycetes</taxon>
        <taxon>Mycobacteriales</taxon>
        <taxon>Corynebacteriaceae</taxon>
        <taxon>Corynebacterium</taxon>
    </lineage>
</organism>
<dbReference type="Pfam" id="PF02597">
    <property type="entry name" value="ThiS"/>
    <property type="match status" value="1"/>
</dbReference>
<evidence type="ECO:0000313" key="1">
    <source>
        <dbReference type="EMBL" id="WIM67147.1"/>
    </source>
</evidence>
<evidence type="ECO:0000313" key="2">
    <source>
        <dbReference type="Proteomes" id="UP001225598"/>
    </source>
</evidence>
<reference evidence="1 2" key="1">
    <citation type="submission" date="2023-05" db="EMBL/GenBank/DDBJ databases">
        <title>Corynebacterium suedekumii sp. nov. and Corynebacterium breve sp. nov. isolated from raw cow's milk.</title>
        <authorList>
            <person name="Baer M.K."/>
            <person name="Mehl L."/>
            <person name="Hellmuth R."/>
            <person name="Marke G."/>
            <person name="Lipski A."/>
        </authorList>
    </citation>
    <scope>NUCLEOTIDE SEQUENCE [LARGE SCALE GENOMIC DNA]</scope>
    <source>
        <strain evidence="1 2">R4</strain>
    </source>
</reference>
<dbReference type="RefSeq" id="WP_284824023.1">
    <property type="nucleotide sequence ID" value="NZ_CP126969.1"/>
</dbReference>
<dbReference type="InterPro" id="IPR012675">
    <property type="entry name" value="Beta-grasp_dom_sf"/>
</dbReference>
<dbReference type="InterPro" id="IPR016155">
    <property type="entry name" value="Mopterin_synth/thiamin_S_b"/>
</dbReference>
<dbReference type="CDD" id="cd00565">
    <property type="entry name" value="Ubl_ThiS"/>
    <property type="match status" value="1"/>
</dbReference>